<dbReference type="AlphaFoldDB" id="A0A2S7WRW2"/>
<protein>
    <submittedName>
        <fullName evidence="1">Uncharacterized protein</fullName>
    </submittedName>
</protein>
<dbReference type="PROSITE" id="PS51257">
    <property type="entry name" value="PROKAR_LIPOPROTEIN"/>
    <property type="match status" value="1"/>
</dbReference>
<reference evidence="1 2" key="1">
    <citation type="submission" date="2016-12" db="EMBL/GenBank/DDBJ databases">
        <title>Trade-off between light-utilization and light-protection in marine flavobacteria.</title>
        <authorList>
            <person name="Kumagai Y."/>
            <person name="Yoshizawa S."/>
            <person name="Kogure K."/>
            <person name="Iwasaki W."/>
        </authorList>
    </citation>
    <scope>NUCLEOTIDE SEQUENCE [LARGE SCALE GENOMIC DNA]</scope>
    <source>
        <strain evidence="1 2">NBRC 108759</strain>
    </source>
</reference>
<evidence type="ECO:0000313" key="1">
    <source>
        <dbReference type="EMBL" id="PQJ80206.1"/>
    </source>
</evidence>
<dbReference type="RefSeq" id="WP_105016802.1">
    <property type="nucleotide sequence ID" value="NZ_MSCN01000001.1"/>
</dbReference>
<dbReference type="EMBL" id="MSCN01000001">
    <property type="protein sequence ID" value="PQJ80206.1"/>
    <property type="molecule type" value="Genomic_DNA"/>
</dbReference>
<dbReference type="OrthoDB" id="1185811at2"/>
<organism evidence="1 2">
    <name type="scientific">Polaribacter porphyrae</name>
    <dbReference type="NCBI Taxonomy" id="1137780"/>
    <lineage>
        <taxon>Bacteria</taxon>
        <taxon>Pseudomonadati</taxon>
        <taxon>Bacteroidota</taxon>
        <taxon>Flavobacteriia</taxon>
        <taxon>Flavobacteriales</taxon>
        <taxon>Flavobacteriaceae</taxon>
    </lineage>
</organism>
<accession>A0A2S7WRW2</accession>
<sequence>MKNIYLLLITLIIISSCQKDEKSIFISKNHFKEFQFEKTQIFDLDTLSFKLIEGKNGTKINFNREDFDISKNDKITLELIELYDFKEILYRNINTVTTKNELLETNGVLYISFKSNEEEINLKKDKVLSVYPPKGKLKNNNVFKTQKTSTEFIKWEMLKEVDTIFPIYKGGGIWMSTFIKKDSIEFYSKLNEKLSKFKNYNSFIKSKYPKYFLLRNSDFGWINIDKIVDVDTTLNFNLIDIRNQFLGFNFYITYKELKSFIYNSRLKNNLKFEEIPISGKTWITVIGEKGGGIFYDKIPLNKKLNNSDIILKMKKTTNKKLQELLIN</sequence>
<gene>
    <name evidence="1" type="ORF">BTO18_13935</name>
</gene>
<keyword evidence="2" id="KW-1185">Reference proteome</keyword>
<comment type="caution">
    <text evidence="1">The sequence shown here is derived from an EMBL/GenBank/DDBJ whole genome shotgun (WGS) entry which is preliminary data.</text>
</comment>
<dbReference type="Proteomes" id="UP000238882">
    <property type="component" value="Unassembled WGS sequence"/>
</dbReference>
<proteinExistence type="predicted"/>
<evidence type="ECO:0000313" key="2">
    <source>
        <dbReference type="Proteomes" id="UP000238882"/>
    </source>
</evidence>
<name>A0A2S7WRW2_9FLAO</name>